<proteinExistence type="predicted"/>
<dbReference type="AlphaFoldDB" id="A0A1F7S2J0"/>
<dbReference type="EMBL" id="MGDE01000031">
    <property type="protein sequence ID" value="OGL47518.1"/>
    <property type="molecule type" value="Genomic_DNA"/>
</dbReference>
<comment type="caution">
    <text evidence="1">The sequence shown here is derived from an EMBL/GenBank/DDBJ whole genome shotgun (WGS) entry which is preliminary data.</text>
</comment>
<evidence type="ECO:0000313" key="1">
    <source>
        <dbReference type="EMBL" id="OGL47518.1"/>
    </source>
</evidence>
<sequence>MPRQVVLKFPVELPKEGAQDKQVLKKSKETMVLELLRKGKISQGKASELLGIDRHALFDLMAEHDIPMANFPPEELERQRVDAAKRKQGGK</sequence>
<dbReference type="InterPro" id="IPR005368">
    <property type="entry name" value="UPF0175"/>
</dbReference>
<accession>A0A1F7S2J0</accession>
<protein>
    <submittedName>
        <fullName evidence="1">Uncharacterized protein</fullName>
    </submittedName>
</protein>
<name>A0A1F7S2J0_9BACT</name>
<evidence type="ECO:0000313" key="2">
    <source>
        <dbReference type="Proteomes" id="UP000178797"/>
    </source>
</evidence>
<reference evidence="1 2" key="1">
    <citation type="journal article" date="2016" name="Nat. Commun.">
        <title>Thousands of microbial genomes shed light on interconnected biogeochemical processes in an aquifer system.</title>
        <authorList>
            <person name="Anantharaman K."/>
            <person name="Brown C.T."/>
            <person name="Hug L.A."/>
            <person name="Sharon I."/>
            <person name="Castelle C.J."/>
            <person name="Probst A.J."/>
            <person name="Thomas B.C."/>
            <person name="Singh A."/>
            <person name="Wilkins M.J."/>
            <person name="Karaoz U."/>
            <person name="Brodie E.L."/>
            <person name="Williams K.H."/>
            <person name="Hubbard S.S."/>
            <person name="Banfield J.F."/>
        </authorList>
    </citation>
    <scope>NUCLEOTIDE SEQUENCE [LARGE SCALE GENOMIC DNA]</scope>
</reference>
<dbReference type="Pfam" id="PF03683">
    <property type="entry name" value="UPF0175"/>
    <property type="match status" value="1"/>
</dbReference>
<dbReference type="Proteomes" id="UP000178797">
    <property type="component" value="Unassembled WGS sequence"/>
</dbReference>
<gene>
    <name evidence="1" type="ORF">A2W05_03775</name>
</gene>
<organism evidence="1 2">
    <name type="scientific">Candidatus Schekmanbacteria bacterium RBG_16_38_10</name>
    <dbReference type="NCBI Taxonomy" id="1817879"/>
    <lineage>
        <taxon>Bacteria</taxon>
        <taxon>Candidatus Schekmaniibacteriota</taxon>
    </lineage>
</organism>